<keyword evidence="6 9" id="KW-1133">Transmembrane helix</keyword>
<dbReference type="SUPFAM" id="SSF161111">
    <property type="entry name" value="Cation efflux protein transmembrane domain-like"/>
    <property type="match status" value="1"/>
</dbReference>
<dbReference type="GO" id="GO:0005886">
    <property type="term" value="C:plasma membrane"/>
    <property type="evidence" value="ECO:0007669"/>
    <property type="project" value="TreeGrafter"/>
</dbReference>
<keyword evidence="5" id="KW-0864">Zinc transport</keyword>
<evidence type="ECO:0000313" key="12">
    <source>
        <dbReference type="EMBL" id="GGF97589.1"/>
    </source>
</evidence>
<dbReference type="InterPro" id="IPR027469">
    <property type="entry name" value="Cation_efflux_TMD_sf"/>
</dbReference>
<dbReference type="PANTHER" id="PTHR11562">
    <property type="entry name" value="CATION EFFLUX PROTEIN/ ZINC TRANSPORTER"/>
    <property type="match status" value="1"/>
</dbReference>
<organism evidence="12 13">
    <name type="scientific">Marinicella pacifica</name>
    <dbReference type="NCBI Taxonomy" id="1171543"/>
    <lineage>
        <taxon>Bacteria</taxon>
        <taxon>Pseudomonadati</taxon>
        <taxon>Pseudomonadota</taxon>
        <taxon>Gammaproteobacteria</taxon>
        <taxon>Lysobacterales</taxon>
        <taxon>Marinicellaceae</taxon>
        <taxon>Marinicella</taxon>
    </lineage>
</organism>
<evidence type="ECO:0000256" key="8">
    <source>
        <dbReference type="ARBA" id="ARBA00023136"/>
    </source>
</evidence>
<evidence type="ECO:0000256" key="6">
    <source>
        <dbReference type="ARBA" id="ARBA00022989"/>
    </source>
</evidence>
<protein>
    <submittedName>
        <fullName evidence="12">Cation efflux system protein</fullName>
    </submittedName>
</protein>
<dbReference type="AlphaFoldDB" id="A0A917FPI0"/>
<evidence type="ECO:0000256" key="7">
    <source>
        <dbReference type="ARBA" id="ARBA00023065"/>
    </source>
</evidence>
<feature type="transmembrane region" description="Helical" evidence="9">
    <location>
        <begin position="195"/>
        <end position="212"/>
    </location>
</feature>
<reference evidence="12" key="1">
    <citation type="journal article" date="2014" name="Int. J. Syst. Evol. Microbiol.">
        <title>Complete genome sequence of Corynebacterium casei LMG S-19264T (=DSM 44701T), isolated from a smear-ripened cheese.</title>
        <authorList>
            <consortium name="US DOE Joint Genome Institute (JGI-PGF)"/>
            <person name="Walter F."/>
            <person name="Albersmeier A."/>
            <person name="Kalinowski J."/>
            <person name="Ruckert C."/>
        </authorList>
    </citation>
    <scope>NUCLEOTIDE SEQUENCE</scope>
    <source>
        <strain evidence="12">CGMCC 1.12181</strain>
    </source>
</reference>
<accession>A0A917FPI0</accession>
<proteinExistence type="inferred from homology"/>
<feature type="transmembrane region" description="Helical" evidence="9">
    <location>
        <begin position="31"/>
        <end position="49"/>
    </location>
</feature>
<feature type="domain" description="Cation efflux protein cytoplasmic" evidence="11">
    <location>
        <begin position="224"/>
        <end position="298"/>
    </location>
</feature>
<evidence type="ECO:0000259" key="10">
    <source>
        <dbReference type="Pfam" id="PF01545"/>
    </source>
</evidence>
<feature type="transmembrane region" description="Helical" evidence="9">
    <location>
        <begin position="96"/>
        <end position="118"/>
    </location>
</feature>
<dbReference type="GO" id="GO:0005385">
    <property type="term" value="F:zinc ion transmembrane transporter activity"/>
    <property type="evidence" value="ECO:0007669"/>
    <property type="project" value="TreeGrafter"/>
</dbReference>
<dbReference type="PANTHER" id="PTHR11562:SF17">
    <property type="entry name" value="RE54080P-RELATED"/>
    <property type="match status" value="1"/>
</dbReference>
<comment type="similarity">
    <text evidence="2">Belongs to the cation diffusion facilitator (CDF) transporter (TC 2.A.4) family. SLC30A subfamily.</text>
</comment>
<comment type="subcellular location">
    <subcellularLocation>
        <location evidence="1">Membrane</location>
        <topology evidence="1">Multi-pass membrane protein</topology>
    </subcellularLocation>
</comment>
<dbReference type="InterPro" id="IPR050681">
    <property type="entry name" value="CDF/SLC30A"/>
</dbReference>
<dbReference type="Gene3D" id="1.20.1510.10">
    <property type="entry name" value="Cation efflux protein transmembrane domain"/>
    <property type="match status" value="1"/>
</dbReference>
<evidence type="ECO:0000259" key="11">
    <source>
        <dbReference type="Pfam" id="PF16916"/>
    </source>
</evidence>
<evidence type="ECO:0000256" key="3">
    <source>
        <dbReference type="ARBA" id="ARBA00022448"/>
    </source>
</evidence>
<dbReference type="Pfam" id="PF16916">
    <property type="entry name" value="ZT_dimer"/>
    <property type="match status" value="1"/>
</dbReference>
<keyword evidence="5" id="KW-0862">Zinc</keyword>
<keyword evidence="13" id="KW-1185">Reference proteome</keyword>
<evidence type="ECO:0000256" key="9">
    <source>
        <dbReference type="SAM" id="Phobius"/>
    </source>
</evidence>
<keyword evidence="7" id="KW-0406">Ion transport</keyword>
<evidence type="ECO:0000256" key="4">
    <source>
        <dbReference type="ARBA" id="ARBA00022692"/>
    </source>
</evidence>
<comment type="caution">
    <text evidence="12">The sequence shown here is derived from an EMBL/GenBank/DDBJ whole genome shotgun (WGS) entry which is preliminary data.</text>
</comment>
<dbReference type="Pfam" id="PF01545">
    <property type="entry name" value="Cation_efflux"/>
    <property type="match status" value="1"/>
</dbReference>
<dbReference type="RefSeq" id="WP_345258871.1">
    <property type="nucleotide sequence ID" value="NZ_BAABJF010000022.1"/>
</dbReference>
<dbReference type="InterPro" id="IPR058533">
    <property type="entry name" value="Cation_efflux_TM"/>
</dbReference>
<name>A0A917FPI0_9GAMM</name>
<evidence type="ECO:0000256" key="5">
    <source>
        <dbReference type="ARBA" id="ARBA00022906"/>
    </source>
</evidence>
<keyword evidence="4 9" id="KW-0812">Transmembrane</keyword>
<feature type="transmembrane region" description="Helical" evidence="9">
    <location>
        <begin position="130"/>
        <end position="151"/>
    </location>
</feature>
<feature type="domain" description="Cation efflux protein transmembrane" evidence="10">
    <location>
        <begin position="31"/>
        <end position="220"/>
    </location>
</feature>
<keyword evidence="8 9" id="KW-0472">Membrane</keyword>
<feature type="transmembrane region" description="Helical" evidence="9">
    <location>
        <begin position="55"/>
        <end position="75"/>
    </location>
</feature>
<keyword evidence="3" id="KW-0813">Transport</keyword>
<evidence type="ECO:0000256" key="1">
    <source>
        <dbReference type="ARBA" id="ARBA00004141"/>
    </source>
</evidence>
<dbReference type="InterPro" id="IPR002524">
    <property type="entry name" value="Cation_efflux"/>
</dbReference>
<feature type="transmembrane region" description="Helical" evidence="9">
    <location>
        <begin position="163"/>
        <end position="183"/>
    </location>
</feature>
<gene>
    <name evidence="12" type="ORF">GCM10011365_18790</name>
</gene>
<dbReference type="Proteomes" id="UP000605253">
    <property type="component" value="Unassembled WGS sequence"/>
</dbReference>
<dbReference type="InterPro" id="IPR027470">
    <property type="entry name" value="Cation_efflux_CTD"/>
</dbReference>
<sequence>MKQLGAKETEKHNSTNHQFHGMQADAKALKITGWLTGIYFIIELILGFYSGSVAVISDAFHTFSAVGGVLIALVANRIATRPPGKSYTFGFIRAEIIGALLNGLFLLMMAIYVLWMGYSRLKVSIELPTNIMFISAIGGLITEFISMAVMWKGSKNNLNMKGALWHVLQTFVGSIIIIIAAVVIKFTGWYPIDPILGMLFGLVLFVASINIIKDSFDILLESAPKDIEVTEIVKDLENINSVTDVHHVHAWALTSGKNLFMAHLKINKINGHEQVLDEADKLLKSKYDIYFSTLQVEENCRMNDDSKFIDYLDSDSKPTIQGS</sequence>
<reference evidence="12" key="2">
    <citation type="submission" date="2020-09" db="EMBL/GenBank/DDBJ databases">
        <authorList>
            <person name="Sun Q."/>
            <person name="Zhou Y."/>
        </authorList>
    </citation>
    <scope>NUCLEOTIDE SEQUENCE</scope>
    <source>
        <strain evidence="12">CGMCC 1.12181</strain>
    </source>
</reference>
<dbReference type="EMBL" id="BMEO01000008">
    <property type="protein sequence ID" value="GGF97589.1"/>
    <property type="molecule type" value="Genomic_DNA"/>
</dbReference>
<evidence type="ECO:0000313" key="13">
    <source>
        <dbReference type="Proteomes" id="UP000605253"/>
    </source>
</evidence>
<evidence type="ECO:0000256" key="2">
    <source>
        <dbReference type="ARBA" id="ARBA00008873"/>
    </source>
</evidence>
<dbReference type="NCBIfam" id="TIGR01297">
    <property type="entry name" value="CDF"/>
    <property type="match status" value="1"/>
</dbReference>